<feature type="compositionally biased region" description="Acidic residues" evidence="11">
    <location>
        <begin position="679"/>
        <end position="688"/>
    </location>
</feature>
<evidence type="ECO:0000313" key="16">
    <source>
        <dbReference type="Proteomes" id="UP000009168"/>
    </source>
</evidence>
<sequence>MEEKSLQNLEKPTQNYEDQEVADGKIPFWHLFKLASKTDIILVVLGSLASVINGCLQPLFGLLFGEMAQKFSPGYSADAVVDNCRTIALWFVGIGAISFILSIFMMYFWISVGQRQAIKFRLEYFKSLLKQEVGYFDQIQANELSSKVSTECFKIQSALGEKTCIFIYSLSMFIGSLIIAFIRGWQIALVAIAVTPLIASAGYFDQWVSEGIVKKTSSAYSSAGGISEQAISAIRTVKGLNGQDFEQNKYQSMIKKAFQVSLKFSIYEGVGLGLQNMMFFFDFALTFWVGSKFIEDEVYNHNQGRSYNFSDVLTAFLAIMMSSFELGQAMNSIKAFTQARQAGFNMFQILNRKSKVDLNENGIDLTKKQINGEIKFENVDFSYPTHLDTKILKNLNISIQPHKKTAFVGESGSGKSTIVQLIERFYDPQFGNIYLDGVNLKDFKLTSLRQSIGYVGQEPVLFATTIRENLLYGKRDATEEQMIEALKQANAWQFIEKLEKGLDTYVGTSGAQFSGGQKQRISIARAILKNPKILLLDEATSALDRKNEAQIQSTLDSVSKGLTTIVVAHRLSTIQNSDEIIVLDKGVVVERGTHDDLLKNNGAYFKFVEKQKIIEKEQEKQAAHNNKTLCLLGETQSRLASQSSQTLNTEQEFLMKQESQNQNCQKLIQQFQNLNNIKEEDDDNDDEEAQNKAIRSSFSSQTQNTPKQIEIVEQNIIDLQNIQNTNVKQAQEKTNDQGIMKRLFSYNEKQTINYVLGFLFAIGNGVCYPFSGYVLGKISDVLLDRTRSDFREQSNLQSLYFLILGLAQLLTCTFQFYFFSRVAEQLTFKLRKDLFQKYLKMPISWFDHPHNTPGSLTQKLSTDCQAVNNMTSSTLGIQLSNVSSLVSALALAFSADWRTTLVGLSLMPLMVLSQAWYMSRMEGFGEKTDAAFRDSTNMINEAACNIRTVTSFGNNQQLVQNFTQILDKNIKEIKKSALEAGLAIACTNFILFAIYGTIFYAGSTFHRDYDLSIVDMFISIQCLMFAAIGIGSNSHYLGDVGTSQNAAKGIFQVLDSVDENQLNILNFDNQDIHGEIQFKNVTFKYPQRDQIILKDVSFTIPAGQKVAFVGPSGAGKSSIIQLIQRFYDNYQGEILLDGVDIKNYDLLKYRSKFGVVSQEPTLFTGTIKENIIYNTENVNEQQIESITKQVNAYDFITNYSKNGVNGFDRQVGLKGNQLSGGQKQRIAICRAMIKQPKIMLLDEATSALDSQNEKIVQESLNEAMKQKTSICVAHRISTIKDSDMIYVMENGNIVEQGKYDQLMNLKNNFYKLQLGSSQ</sequence>
<dbReference type="InParanoid" id="I7LXH0"/>
<feature type="domain" description="ABC transmembrane type-1" evidence="14">
    <location>
        <begin position="755"/>
        <end position="1032"/>
    </location>
</feature>
<dbReference type="FunFam" id="3.40.50.300:FF:000916">
    <property type="entry name" value="ABC transporter B family member 9"/>
    <property type="match status" value="1"/>
</dbReference>
<dbReference type="InterPro" id="IPR017871">
    <property type="entry name" value="ABC_transporter-like_CS"/>
</dbReference>
<dbReference type="PROSITE" id="PS50893">
    <property type="entry name" value="ABC_TRANSPORTER_2"/>
    <property type="match status" value="2"/>
</dbReference>
<dbReference type="STRING" id="312017.I7LXH0"/>
<dbReference type="Pfam" id="PF00664">
    <property type="entry name" value="ABC_membrane"/>
    <property type="match status" value="2"/>
</dbReference>
<keyword evidence="16" id="KW-1185">Reference proteome</keyword>
<organism evidence="15 16">
    <name type="scientific">Tetrahymena thermophila (strain SB210)</name>
    <dbReference type="NCBI Taxonomy" id="312017"/>
    <lineage>
        <taxon>Eukaryota</taxon>
        <taxon>Sar</taxon>
        <taxon>Alveolata</taxon>
        <taxon>Ciliophora</taxon>
        <taxon>Intramacronucleata</taxon>
        <taxon>Oligohymenophorea</taxon>
        <taxon>Hymenostomatida</taxon>
        <taxon>Tetrahymenina</taxon>
        <taxon>Tetrahymenidae</taxon>
        <taxon>Tetrahymena</taxon>
    </lineage>
</organism>
<feature type="transmembrane region" description="Helical" evidence="12">
    <location>
        <begin position="40"/>
        <end position="64"/>
    </location>
</feature>
<dbReference type="CDD" id="cd18577">
    <property type="entry name" value="ABC_6TM_Pgp_ABCB1_D1_like"/>
    <property type="match status" value="1"/>
</dbReference>
<dbReference type="Gene3D" id="1.20.1560.10">
    <property type="entry name" value="ABC transporter type 1, transmembrane domain"/>
    <property type="match status" value="2"/>
</dbReference>
<dbReference type="InterPro" id="IPR003593">
    <property type="entry name" value="AAA+_ATPase"/>
</dbReference>
<evidence type="ECO:0000259" key="14">
    <source>
        <dbReference type="PROSITE" id="PS50929"/>
    </source>
</evidence>
<evidence type="ECO:0000256" key="12">
    <source>
        <dbReference type="SAM" id="Phobius"/>
    </source>
</evidence>
<feature type="compositionally biased region" description="Polar residues" evidence="11">
    <location>
        <begin position="693"/>
        <end position="702"/>
    </location>
</feature>
<dbReference type="OrthoDB" id="417789at2759"/>
<dbReference type="SUPFAM" id="SSF52540">
    <property type="entry name" value="P-loop containing nucleoside triphosphate hydrolases"/>
    <property type="match status" value="2"/>
</dbReference>
<dbReference type="InterPro" id="IPR036640">
    <property type="entry name" value="ABC1_TM_sf"/>
</dbReference>
<dbReference type="InterPro" id="IPR003439">
    <property type="entry name" value="ABC_transporter-like_ATP-bd"/>
</dbReference>
<feature type="domain" description="ABC transporter" evidence="13">
    <location>
        <begin position="1076"/>
        <end position="1315"/>
    </location>
</feature>
<keyword evidence="3" id="KW-0813">Transport</keyword>
<dbReference type="PANTHER" id="PTHR43394:SF27">
    <property type="entry name" value="ATP-DEPENDENT TRANSLOCASE ABCB1-LIKE"/>
    <property type="match status" value="1"/>
</dbReference>
<keyword evidence="8 12" id="KW-1133">Transmembrane helix</keyword>
<dbReference type="eggNOG" id="KOG0055">
    <property type="taxonomic scope" value="Eukaryota"/>
</dbReference>
<feature type="region of interest" description="Disordered" evidence="11">
    <location>
        <begin position="679"/>
        <end position="702"/>
    </location>
</feature>
<dbReference type="PROSITE" id="PS50929">
    <property type="entry name" value="ABC_TM1F"/>
    <property type="match status" value="2"/>
</dbReference>
<keyword evidence="10" id="KW-0325">Glycoprotein</keyword>
<evidence type="ECO:0000256" key="7">
    <source>
        <dbReference type="ARBA" id="ARBA00022840"/>
    </source>
</evidence>
<dbReference type="SUPFAM" id="SSF90123">
    <property type="entry name" value="ABC transporter transmembrane region"/>
    <property type="match status" value="2"/>
</dbReference>
<evidence type="ECO:0000256" key="5">
    <source>
        <dbReference type="ARBA" id="ARBA00022737"/>
    </source>
</evidence>
<evidence type="ECO:0000256" key="3">
    <source>
        <dbReference type="ARBA" id="ARBA00022448"/>
    </source>
</evidence>
<dbReference type="GO" id="GO:0005524">
    <property type="term" value="F:ATP binding"/>
    <property type="evidence" value="ECO:0007669"/>
    <property type="project" value="UniProtKB-KW"/>
</dbReference>
<dbReference type="Gene3D" id="3.40.50.300">
    <property type="entry name" value="P-loop containing nucleotide triphosphate hydrolases"/>
    <property type="match status" value="2"/>
</dbReference>
<gene>
    <name evidence="15" type="ORF">TTHERM_00240450</name>
</gene>
<protein>
    <submittedName>
        <fullName evidence="15">ABC transporter family protein</fullName>
    </submittedName>
</protein>
<feature type="transmembrane region" description="Helical" evidence="12">
    <location>
        <begin position="901"/>
        <end position="918"/>
    </location>
</feature>
<dbReference type="GO" id="GO:0005743">
    <property type="term" value="C:mitochondrial inner membrane"/>
    <property type="evidence" value="ECO:0007669"/>
    <property type="project" value="TreeGrafter"/>
</dbReference>
<feature type="domain" description="ABC transporter" evidence="13">
    <location>
        <begin position="374"/>
        <end position="610"/>
    </location>
</feature>
<name>I7LXH0_TETTS</name>
<comment type="subcellular location">
    <subcellularLocation>
        <location evidence="1">Membrane</location>
        <topology evidence="1">Multi-pass membrane protein</topology>
    </subcellularLocation>
</comment>
<dbReference type="TCDB" id="3.A.1.201.20">
    <property type="family name" value="the atp-binding cassette (abc) superfamily"/>
</dbReference>
<dbReference type="PROSITE" id="PS00211">
    <property type="entry name" value="ABC_TRANSPORTER_1"/>
    <property type="match status" value="2"/>
</dbReference>
<dbReference type="GO" id="GO:0090374">
    <property type="term" value="P:oligopeptide export from mitochondrion"/>
    <property type="evidence" value="ECO:0007669"/>
    <property type="project" value="TreeGrafter"/>
</dbReference>
<dbReference type="GO" id="GO:0015421">
    <property type="term" value="F:ABC-type oligopeptide transporter activity"/>
    <property type="evidence" value="ECO:0007669"/>
    <property type="project" value="TreeGrafter"/>
</dbReference>
<keyword evidence="6" id="KW-0547">Nucleotide-binding</keyword>
<dbReference type="CDD" id="cd18578">
    <property type="entry name" value="ABC_6TM_Pgp_ABCB1_D2_like"/>
    <property type="match status" value="1"/>
</dbReference>
<dbReference type="CDD" id="cd03249">
    <property type="entry name" value="ABC_MTABC3_MDL1_MDL2"/>
    <property type="match status" value="1"/>
</dbReference>
<evidence type="ECO:0000256" key="11">
    <source>
        <dbReference type="SAM" id="MobiDB-lite"/>
    </source>
</evidence>
<evidence type="ECO:0000256" key="10">
    <source>
        <dbReference type="ARBA" id="ARBA00023180"/>
    </source>
</evidence>
<evidence type="ECO:0000313" key="15">
    <source>
        <dbReference type="EMBL" id="EAS04625.2"/>
    </source>
</evidence>
<evidence type="ECO:0000256" key="1">
    <source>
        <dbReference type="ARBA" id="ARBA00004141"/>
    </source>
</evidence>
<dbReference type="FunFam" id="3.40.50.300:FF:000240">
    <property type="entry name" value="ABC transporter B family member 20"/>
    <property type="match status" value="1"/>
</dbReference>
<evidence type="ECO:0000256" key="6">
    <source>
        <dbReference type="ARBA" id="ARBA00022741"/>
    </source>
</evidence>
<dbReference type="GO" id="GO:0016887">
    <property type="term" value="F:ATP hydrolysis activity"/>
    <property type="evidence" value="ECO:0007669"/>
    <property type="project" value="InterPro"/>
</dbReference>
<dbReference type="SMART" id="SM00382">
    <property type="entry name" value="AAA"/>
    <property type="match status" value="2"/>
</dbReference>
<keyword evidence="7" id="KW-0067">ATP-binding</keyword>
<dbReference type="Proteomes" id="UP000009168">
    <property type="component" value="Unassembled WGS sequence"/>
</dbReference>
<evidence type="ECO:0000256" key="9">
    <source>
        <dbReference type="ARBA" id="ARBA00023136"/>
    </source>
</evidence>
<dbReference type="InterPro" id="IPR039421">
    <property type="entry name" value="Type_1_exporter"/>
</dbReference>
<evidence type="ECO:0000256" key="8">
    <source>
        <dbReference type="ARBA" id="ARBA00022989"/>
    </source>
</evidence>
<dbReference type="InterPro" id="IPR011527">
    <property type="entry name" value="ABC1_TM_dom"/>
</dbReference>
<accession>I7LXH0</accession>
<dbReference type="FunCoup" id="I7LXH0">
    <property type="interactions" value="1"/>
</dbReference>
<feature type="transmembrane region" description="Helical" evidence="12">
    <location>
        <begin position="163"/>
        <end position="181"/>
    </location>
</feature>
<keyword evidence="5" id="KW-0677">Repeat</keyword>
<keyword evidence="4 12" id="KW-0812">Transmembrane</keyword>
<dbReference type="EMBL" id="GG662443">
    <property type="protein sequence ID" value="EAS04625.2"/>
    <property type="molecule type" value="Genomic_DNA"/>
</dbReference>
<comment type="similarity">
    <text evidence="2">Belongs to the ABC transporter superfamily. ABCB family. Multidrug resistance exporter (TC 3.A.1.201) subfamily.</text>
</comment>
<feature type="transmembrane region" description="Helical" evidence="12">
    <location>
        <begin position="1013"/>
        <end position="1031"/>
    </location>
</feature>
<feature type="transmembrane region" description="Helical" evidence="12">
    <location>
        <begin position="796"/>
        <end position="819"/>
    </location>
</feature>
<dbReference type="GeneID" id="7828323"/>
<dbReference type="KEGG" id="tet:TTHERM_00240450"/>
<proteinExistence type="inferred from homology"/>
<keyword evidence="9 12" id="KW-0472">Membrane</keyword>
<feature type="transmembrane region" description="Helical" evidence="12">
    <location>
        <begin position="751"/>
        <end position="776"/>
    </location>
</feature>
<dbReference type="Pfam" id="PF00005">
    <property type="entry name" value="ABC_tran"/>
    <property type="match status" value="2"/>
</dbReference>
<reference evidence="16" key="1">
    <citation type="journal article" date="2006" name="PLoS Biol.">
        <title>Macronuclear genome sequence of the ciliate Tetrahymena thermophila, a model eukaryote.</title>
        <authorList>
            <person name="Eisen J.A."/>
            <person name="Coyne R.S."/>
            <person name="Wu M."/>
            <person name="Wu D."/>
            <person name="Thiagarajan M."/>
            <person name="Wortman J.R."/>
            <person name="Badger J.H."/>
            <person name="Ren Q."/>
            <person name="Amedeo P."/>
            <person name="Jones K.M."/>
            <person name="Tallon L.J."/>
            <person name="Delcher A.L."/>
            <person name="Salzberg S.L."/>
            <person name="Silva J.C."/>
            <person name="Haas B.J."/>
            <person name="Majoros W.H."/>
            <person name="Farzad M."/>
            <person name="Carlton J.M."/>
            <person name="Smith R.K. Jr."/>
            <person name="Garg J."/>
            <person name="Pearlman R.E."/>
            <person name="Karrer K.M."/>
            <person name="Sun L."/>
            <person name="Manning G."/>
            <person name="Elde N.C."/>
            <person name="Turkewitz A.P."/>
            <person name="Asai D.J."/>
            <person name="Wilkes D.E."/>
            <person name="Wang Y."/>
            <person name="Cai H."/>
            <person name="Collins K."/>
            <person name="Stewart B.A."/>
            <person name="Lee S.R."/>
            <person name="Wilamowska K."/>
            <person name="Weinberg Z."/>
            <person name="Ruzzo W.L."/>
            <person name="Wloga D."/>
            <person name="Gaertig J."/>
            <person name="Frankel J."/>
            <person name="Tsao C.-C."/>
            <person name="Gorovsky M.A."/>
            <person name="Keeling P.J."/>
            <person name="Waller R.F."/>
            <person name="Patron N.J."/>
            <person name="Cherry J.M."/>
            <person name="Stover N.A."/>
            <person name="Krieger C.J."/>
            <person name="del Toro C."/>
            <person name="Ryder H.F."/>
            <person name="Williamson S.C."/>
            <person name="Barbeau R.A."/>
            <person name="Hamilton E.P."/>
            <person name="Orias E."/>
        </authorList>
    </citation>
    <scope>NUCLEOTIDE SEQUENCE [LARGE SCALE GENOMIC DNA]</scope>
    <source>
        <strain evidence="16">SB210</strain>
    </source>
</reference>
<dbReference type="InterPro" id="IPR027417">
    <property type="entry name" value="P-loop_NTPase"/>
</dbReference>
<feature type="transmembrane region" description="Helical" evidence="12">
    <location>
        <begin position="87"/>
        <end position="110"/>
    </location>
</feature>
<dbReference type="RefSeq" id="XP_001024870.2">
    <property type="nucleotide sequence ID" value="XM_001024870.2"/>
</dbReference>
<evidence type="ECO:0000256" key="2">
    <source>
        <dbReference type="ARBA" id="ARBA00007577"/>
    </source>
</evidence>
<feature type="domain" description="ABC transmembrane type-1" evidence="14">
    <location>
        <begin position="44"/>
        <end position="338"/>
    </location>
</feature>
<feature type="transmembrane region" description="Helical" evidence="12">
    <location>
        <begin position="980"/>
        <end position="1001"/>
    </location>
</feature>
<evidence type="ECO:0000259" key="13">
    <source>
        <dbReference type="PROSITE" id="PS50893"/>
    </source>
</evidence>
<dbReference type="PANTHER" id="PTHR43394">
    <property type="entry name" value="ATP-DEPENDENT PERMEASE MDL1, MITOCHONDRIAL"/>
    <property type="match status" value="1"/>
</dbReference>
<evidence type="ECO:0000256" key="4">
    <source>
        <dbReference type="ARBA" id="ARBA00022692"/>
    </source>
</evidence>